<sequence>MRTCSLFGSVRKRSVRLTRVLTCSALAAGLYSNNVHAGSFCNGLTQPWRSIPSSPSSTRRQAGRLSQDLLVMQNFCSTNSIIEYFKSESRFMKLAKLEQDALEARDRKDAQFLADGVQQAIEEGLLAQLEETPAYEDIDVMSMTPNQCAEFIASKLPRDGAVVVVVGGSGTGKQTTVNELMKLLPSAVAWSNGDCFRSLTMLAIAHSKQSGERITDCLTSQNLDTWAGMLEVTTEGDVLIKGCGIDEKVSEIKNTLLKDPGLEELLPKVASLSQATVLGFARRASEKLCQSGQTALLEGRQETLDHIPTEHRFRLTMPEEGRRLLGERRLAQRILARYVRKPSRKDADVELLLRECLKEESDARL</sequence>
<comment type="caution">
    <text evidence="1">The sequence shown here is derived from an EMBL/GenBank/DDBJ whole genome shotgun (WGS) entry which is preliminary data.</text>
</comment>
<protein>
    <recommendedName>
        <fullName evidence="3">(d)CMP kinase</fullName>
    </recommendedName>
</protein>
<dbReference type="InterPro" id="IPR027417">
    <property type="entry name" value="P-loop_NTPase"/>
</dbReference>
<accession>A0ABP0HJH1</accession>
<dbReference type="Gene3D" id="3.40.50.300">
    <property type="entry name" value="P-loop containing nucleotide triphosphate hydrolases"/>
    <property type="match status" value="1"/>
</dbReference>
<reference evidence="1 2" key="1">
    <citation type="submission" date="2024-02" db="EMBL/GenBank/DDBJ databases">
        <authorList>
            <person name="Chen Y."/>
            <person name="Shah S."/>
            <person name="Dougan E. K."/>
            <person name="Thang M."/>
            <person name="Chan C."/>
        </authorList>
    </citation>
    <scope>NUCLEOTIDE SEQUENCE [LARGE SCALE GENOMIC DNA]</scope>
</reference>
<dbReference type="EMBL" id="CAXAMM010001025">
    <property type="protein sequence ID" value="CAK8990082.1"/>
    <property type="molecule type" value="Genomic_DNA"/>
</dbReference>
<dbReference type="Proteomes" id="UP001642464">
    <property type="component" value="Unassembled WGS sequence"/>
</dbReference>
<evidence type="ECO:0000313" key="1">
    <source>
        <dbReference type="EMBL" id="CAK8990082.1"/>
    </source>
</evidence>
<organism evidence="1 2">
    <name type="scientific">Durusdinium trenchii</name>
    <dbReference type="NCBI Taxonomy" id="1381693"/>
    <lineage>
        <taxon>Eukaryota</taxon>
        <taxon>Sar</taxon>
        <taxon>Alveolata</taxon>
        <taxon>Dinophyceae</taxon>
        <taxon>Suessiales</taxon>
        <taxon>Symbiodiniaceae</taxon>
        <taxon>Durusdinium</taxon>
    </lineage>
</organism>
<name>A0ABP0HJH1_9DINO</name>
<proteinExistence type="predicted"/>
<dbReference type="SUPFAM" id="SSF52540">
    <property type="entry name" value="P-loop containing nucleoside triphosphate hydrolases"/>
    <property type="match status" value="1"/>
</dbReference>
<gene>
    <name evidence="1" type="ORF">SCF082_LOCUS2089</name>
</gene>
<evidence type="ECO:0000313" key="2">
    <source>
        <dbReference type="Proteomes" id="UP001642464"/>
    </source>
</evidence>
<evidence type="ECO:0008006" key="3">
    <source>
        <dbReference type="Google" id="ProtNLM"/>
    </source>
</evidence>
<keyword evidence="2" id="KW-1185">Reference proteome</keyword>